<sequence length="1259" mass="141839">MSKTTVAIAGASDLAKYLVEELQAAHTDFDIILLSRGKRDWFDVQPNVTTHITDYTYSSILNVLNATSPTILFSFLHSNDPAFYNTSHSAMLRACKASTTCKRFIPSEYGGNLLTHPLLPRFYAPTHVEFRKELSRDSEGVEWTLVNIGWFMDYFAPIEKSYMKPLHPVWPVDLENWEAVILGTGDEPIAWTSARDVAKALVRLIHVEAGGWDKETYLCGELGTWNKAIRQAEEFYGPRWNKGQMKKCSLPTADIEKALEEHAHDEDPTALWKAYMDEWNVTGASAVPRDIALKQREKFFRGAKFRSIWELMEDALVTDKQQRQYHDESFGFRKRPAFEFPDYDSAQIENRHHNAALLRYVDNVRTHAHRAARIDPLDLIDRESEIAALDPSRYGLTDGQKKYNVNGIIWTNPRVESQRDDTEEWWTLDQITRHLKSVYVGRIAYEYMHSPSKTERLWFSHLLESKALPVALAGEDQELKKRIHGLLSRSEVFDNFLQLKFPNLKRYALEGGESMLPALDSLFASAARSAVSHIIVAMPHRGRLNFLTDLLNYSPTALFHKIRGGFEFPEELGAEGDVISHLVSSTHLTYSGAHDLVKVSLLPNPSHLEAVNAVALGKTRAKQYSLLKTSPDTCQLGDKVMCVQLHGDASFSGQGVVMETLGLSNLPHFTSGGTVHLVVDNNIGYTTPASQARSSLYCSDVGKMIGAPVLHVNGDHPEDVVRAMEVAFKYRQYFRKDIIVDLLVYRGKCLQTYREFYPYRCCVRHNELDIPSLTSPLMYEKIQARKSVPQLYEQKLIAEEILTEQDVTNVRSTYKASLEKALSDVPSYQPSAPMLQEQWSGMVWPGDKDALGDPVTGVERDTLVGVGKASVMVPEGFEIHSKLLRHVKNRLQSIDSGKGLDWATTEAMAFGTLLSDGIDVRISGQDVGRGTFSQRHAMLVDQKSESVFVPLNDQLMAQGKLELANSSLSEMGVLGFEYGASWERPNLLPIWEAQFGDFFNGAQIIIDTFVSSAETKWLKQSGIVLLLPHGLDGAGPEHSSSRLERMLQLTNDRYTYSYGEDSHFNINMHVVFPTTPAQYFHLLRRQMKRNYRKPLIVAAPKGLLRLSAAASSLSDLEFGTKFRPVLDDPIGNQSTAKRVVVLSGKIYYDLVKERQAQNLNDNVAFVRLEELAPFPFHALHEVLDGYSNASEFVYLQEEPRNQGAWPHVKERLELVLKQLGRSGAVEYKGRKESALPAPGVGKLYKQQQEAVIKSAFEGL</sequence>
<dbReference type="CDD" id="cd02016">
    <property type="entry name" value="TPP_E1_OGDC_like"/>
    <property type="match status" value="1"/>
</dbReference>
<evidence type="ECO:0000259" key="5">
    <source>
        <dbReference type="SMART" id="SM00861"/>
    </source>
</evidence>
<dbReference type="GO" id="GO:0006091">
    <property type="term" value="P:generation of precursor metabolites and energy"/>
    <property type="evidence" value="ECO:0007669"/>
    <property type="project" value="UniProtKB-ARBA"/>
</dbReference>
<comment type="caution">
    <text evidence="6">The sequence shown here is derived from an EMBL/GenBank/DDBJ whole genome shotgun (WGS) entry which is preliminary data.</text>
</comment>
<name>A0A0W0EXA0_MONRR</name>
<evidence type="ECO:0000256" key="2">
    <source>
        <dbReference type="ARBA" id="ARBA00006936"/>
    </source>
</evidence>
<evidence type="ECO:0000256" key="4">
    <source>
        <dbReference type="ARBA" id="ARBA00023052"/>
    </source>
</evidence>
<dbReference type="InterPro" id="IPR011603">
    <property type="entry name" value="2oxoglutarate_DH_E1"/>
</dbReference>
<reference evidence="6 7" key="1">
    <citation type="submission" date="2015-12" db="EMBL/GenBank/DDBJ databases">
        <title>Draft genome sequence of Moniliophthora roreri, the causal agent of frosty pod rot of cacao.</title>
        <authorList>
            <person name="Aime M.C."/>
            <person name="Diaz-Valderrama J.R."/>
            <person name="Kijpornyongpan T."/>
            <person name="Phillips-Mora W."/>
        </authorList>
    </citation>
    <scope>NUCLEOTIDE SEQUENCE [LARGE SCALE GENOMIC DNA]</scope>
    <source>
        <strain evidence="6 7">MCA 2952</strain>
    </source>
</reference>
<evidence type="ECO:0000313" key="6">
    <source>
        <dbReference type="EMBL" id="KTB28700.1"/>
    </source>
</evidence>
<dbReference type="PANTHER" id="PTHR23152:SF4">
    <property type="entry name" value="2-OXOADIPATE DEHYDROGENASE COMPLEX COMPONENT E1"/>
    <property type="match status" value="1"/>
</dbReference>
<dbReference type="SUPFAM" id="SSF52518">
    <property type="entry name" value="Thiamin diphosphate-binding fold (THDP-binding)"/>
    <property type="match status" value="2"/>
</dbReference>
<dbReference type="InterPro" id="IPR042179">
    <property type="entry name" value="KGD_C_sf"/>
</dbReference>
<dbReference type="PANTHER" id="PTHR23152">
    <property type="entry name" value="2-OXOGLUTARATE DEHYDROGENASE"/>
    <property type="match status" value="1"/>
</dbReference>
<dbReference type="InterPro" id="IPR029061">
    <property type="entry name" value="THDP-binding"/>
</dbReference>
<dbReference type="Proteomes" id="UP000054988">
    <property type="component" value="Unassembled WGS sequence"/>
</dbReference>
<dbReference type="InterPro" id="IPR036291">
    <property type="entry name" value="NAD(P)-bd_dom_sf"/>
</dbReference>
<dbReference type="NCBIfam" id="NF006914">
    <property type="entry name" value="PRK09404.1"/>
    <property type="match status" value="1"/>
</dbReference>
<dbReference type="Gene3D" id="3.40.50.12470">
    <property type="match status" value="1"/>
</dbReference>
<protein>
    <recommendedName>
        <fullName evidence="5">Transketolase-like pyrimidine-binding domain-containing protein</fullName>
    </recommendedName>
</protein>
<dbReference type="NCBIfam" id="TIGR00239">
    <property type="entry name" value="2oxo_dh_E1"/>
    <property type="match status" value="1"/>
</dbReference>
<feature type="domain" description="Transketolase-like pyrimidine-binding" evidence="5">
    <location>
        <begin position="900"/>
        <end position="1106"/>
    </location>
</feature>
<keyword evidence="4" id="KW-0786">Thiamine pyrophosphate</keyword>
<dbReference type="GO" id="GO:0030976">
    <property type="term" value="F:thiamine pyrophosphate binding"/>
    <property type="evidence" value="ECO:0007669"/>
    <property type="project" value="InterPro"/>
</dbReference>
<dbReference type="Gene3D" id="3.90.25.10">
    <property type="entry name" value="UDP-galactose 4-epimerase, domain 1"/>
    <property type="match status" value="1"/>
</dbReference>
<gene>
    <name evidence="6" type="ORF">WG66_18705</name>
</gene>
<comment type="similarity">
    <text evidence="2">Belongs to the alpha-ketoglutarate dehydrogenase family.</text>
</comment>
<keyword evidence="3" id="KW-0560">Oxidoreductase</keyword>
<dbReference type="InterPro" id="IPR001017">
    <property type="entry name" value="DH_E1"/>
</dbReference>
<dbReference type="GO" id="GO:0016624">
    <property type="term" value="F:oxidoreductase activity, acting on the aldehyde or oxo group of donors, disulfide as acceptor"/>
    <property type="evidence" value="ECO:0007669"/>
    <property type="project" value="InterPro"/>
</dbReference>
<dbReference type="eggNOG" id="KOG0451">
    <property type="taxonomic scope" value="Eukaryota"/>
</dbReference>
<dbReference type="Gene3D" id="3.40.50.970">
    <property type="match status" value="1"/>
</dbReference>
<dbReference type="InterPro" id="IPR005475">
    <property type="entry name" value="Transketolase-like_Pyr-bd"/>
</dbReference>
<accession>A0A0W0EXA0</accession>
<dbReference type="InterPro" id="IPR031717">
    <property type="entry name" value="ODO-1/KGD_C"/>
</dbReference>
<organism evidence="6 7">
    <name type="scientific">Moniliophthora roreri</name>
    <name type="common">Frosty pod rot fungus</name>
    <name type="synonym">Monilia roreri</name>
    <dbReference type="NCBI Taxonomy" id="221103"/>
    <lineage>
        <taxon>Eukaryota</taxon>
        <taxon>Fungi</taxon>
        <taxon>Dikarya</taxon>
        <taxon>Basidiomycota</taxon>
        <taxon>Agaricomycotina</taxon>
        <taxon>Agaricomycetes</taxon>
        <taxon>Agaricomycetidae</taxon>
        <taxon>Agaricales</taxon>
        <taxon>Marasmiineae</taxon>
        <taxon>Marasmiaceae</taxon>
        <taxon>Moniliophthora</taxon>
    </lineage>
</organism>
<dbReference type="EMBL" id="LATX01002467">
    <property type="protein sequence ID" value="KTB28700.1"/>
    <property type="molecule type" value="Genomic_DNA"/>
</dbReference>
<dbReference type="Pfam" id="PF02779">
    <property type="entry name" value="Transket_pyr"/>
    <property type="match status" value="1"/>
</dbReference>
<evidence type="ECO:0000256" key="1">
    <source>
        <dbReference type="ARBA" id="ARBA00001964"/>
    </source>
</evidence>
<evidence type="ECO:0000313" key="7">
    <source>
        <dbReference type="Proteomes" id="UP000054988"/>
    </source>
</evidence>
<proteinExistence type="inferred from homology"/>
<dbReference type="Pfam" id="PF16870">
    <property type="entry name" value="OxoGdeHyase_C"/>
    <property type="match status" value="1"/>
</dbReference>
<dbReference type="Gene3D" id="3.40.50.11610">
    <property type="entry name" value="Multifunctional 2-oxoglutarate metabolism enzyme, C-terminal domain"/>
    <property type="match status" value="1"/>
</dbReference>
<dbReference type="SMART" id="SM00861">
    <property type="entry name" value="Transket_pyr"/>
    <property type="match status" value="1"/>
</dbReference>
<evidence type="ECO:0000256" key="3">
    <source>
        <dbReference type="ARBA" id="ARBA00023002"/>
    </source>
</evidence>
<dbReference type="AlphaFoldDB" id="A0A0W0EXA0"/>
<dbReference type="Gene3D" id="3.40.50.720">
    <property type="entry name" value="NAD(P)-binding Rossmann-like Domain"/>
    <property type="match status" value="1"/>
</dbReference>
<dbReference type="Gene3D" id="1.10.287.1150">
    <property type="entry name" value="TPP helical domain"/>
    <property type="match status" value="1"/>
</dbReference>
<dbReference type="SUPFAM" id="SSF51735">
    <property type="entry name" value="NAD(P)-binding Rossmann-fold domains"/>
    <property type="match status" value="1"/>
</dbReference>
<comment type="cofactor">
    <cofactor evidence="1">
        <name>thiamine diphosphate</name>
        <dbReference type="ChEBI" id="CHEBI:58937"/>
    </cofactor>
</comment>
<dbReference type="Pfam" id="PF00676">
    <property type="entry name" value="E1_dh"/>
    <property type="match status" value="1"/>
</dbReference>